<dbReference type="AlphaFoldDB" id="A0A411HPW4"/>
<keyword evidence="4 12" id="KW-1003">Cell membrane</keyword>
<evidence type="ECO:0000256" key="7">
    <source>
        <dbReference type="ARBA" id="ARBA00022688"/>
    </source>
</evidence>
<dbReference type="CDD" id="cd13959">
    <property type="entry name" value="PT_UbiA_COQ2"/>
    <property type="match status" value="1"/>
</dbReference>
<sequence length="309" mass="34560">MLLAWLGSVWRALAQRWNALDWAHLRERLTQYAKLARLHKPIGAALLLWPTWWALWLAAGDFPPWSALIIFTLGVFLMRSAGCVINDYADRNLDPEVKRTMDRPIASGKVTPREALYVFAVLITLAFVLVLFTNTLTIELSLVGAALAASYPFMKRFTNLPQVYLGAAFGWSVPMAFGAVGGSLPPVCWLLFLANVVWSTIYDTQYAMVDRDDDIRVGAKSTAILFGDADRAILGILMVTFLGSMLMVGARGHLHWPYYAAMGVAVGLFVYQQWLTRTRERDVCFAAFRNNNWVGLVLFVGIAMSFAIR</sequence>
<evidence type="ECO:0000256" key="12">
    <source>
        <dbReference type="HAMAP-Rule" id="MF_01635"/>
    </source>
</evidence>
<comment type="catalytic activity">
    <reaction evidence="12">
        <text>all-trans-octaprenyl diphosphate + 4-hydroxybenzoate = 4-hydroxy-3-(all-trans-octaprenyl)benzoate + diphosphate</text>
        <dbReference type="Rhea" id="RHEA:27782"/>
        <dbReference type="ChEBI" id="CHEBI:1617"/>
        <dbReference type="ChEBI" id="CHEBI:17879"/>
        <dbReference type="ChEBI" id="CHEBI:33019"/>
        <dbReference type="ChEBI" id="CHEBI:57711"/>
        <dbReference type="EC" id="2.5.1.39"/>
    </reaction>
</comment>
<dbReference type="HAMAP" id="MF_01635">
    <property type="entry name" value="UbiA"/>
    <property type="match status" value="1"/>
</dbReference>
<comment type="cofactor">
    <cofactor evidence="1 12">
        <name>Mg(2+)</name>
        <dbReference type="ChEBI" id="CHEBI:18420"/>
    </cofactor>
</comment>
<dbReference type="InterPro" id="IPR044878">
    <property type="entry name" value="UbiA_sf"/>
</dbReference>
<dbReference type="PANTHER" id="PTHR11048">
    <property type="entry name" value="PRENYLTRANSFERASES"/>
    <property type="match status" value="1"/>
</dbReference>
<dbReference type="OrthoDB" id="9782418at2"/>
<comment type="function">
    <text evidence="12">Catalyzes the prenylation of para-hydroxybenzoate (PHB) with an all-trans polyprenyl group. Mediates the second step in the final reaction sequence of ubiquinone-8 (UQ-8) biosynthesis, which is the condensation of the polyisoprenoid side chain with PHB, generating the first membrane-bound Q intermediate 3-octaprenyl-4-hydroxybenzoate.</text>
</comment>
<comment type="similarity">
    <text evidence="3 12">Belongs to the UbiA prenyltransferase family.</text>
</comment>
<keyword evidence="6 12" id="KW-0808">Transferase</keyword>
<dbReference type="Proteomes" id="UP000291562">
    <property type="component" value="Chromosome"/>
</dbReference>
<name>A0A411HPW4_9GAMM</name>
<evidence type="ECO:0000256" key="9">
    <source>
        <dbReference type="ARBA" id="ARBA00022842"/>
    </source>
</evidence>
<dbReference type="RefSeq" id="WP_129836529.1">
    <property type="nucleotide sequence ID" value="NZ_CP035704.1"/>
</dbReference>
<keyword evidence="15" id="KW-1185">Reference proteome</keyword>
<dbReference type="GO" id="GO:0005886">
    <property type="term" value="C:plasma membrane"/>
    <property type="evidence" value="ECO:0007669"/>
    <property type="project" value="UniProtKB-SubCell"/>
</dbReference>
<evidence type="ECO:0000256" key="6">
    <source>
        <dbReference type="ARBA" id="ARBA00022679"/>
    </source>
</evidence>
<dbReference type="InterPro" id="IPR039653">
    <property type="entry name" value="Prenyltransferase"/>
</dbReference>
<dbReference type="NCBIfam" id="TIGR01474">
    <property type="entry name" value="ubiA_proteo"/>
    <property type="match status" value="1"/>
</dbReference>
<feature type="transmembrane region" description="Helical" evidence="12">
    <location>
        <begin position="229"/>
        <end position="250"/>
    </location>
</feature>
<dbReference type="InterPro" id="IPR006370">
    <property type="entry name" value="HB_polyprenyltransferase-like"/>
</dbReference>
<evidence type="ECO:0000256" key="5">
    <source>
        <dbReference type="ARBA" id="ARBA00022519"/>
    </source>
</evidence>
<dbReference type="PANTHER" id="PTHR11048:SF28">
    <property type="entry name" value="4-HYDROXYBENZOATE POLYPRENYLTRANSFERASE, MITOCHONDRIAL"/>
    <property type="match status" value="1"/>
</dbReference>
<evidence type="ECO:0000256" key="1">
    <source>
        <dbReference type="ARBA" id="ARBA00001946"/>
    </source>
</evidence>
<evidence type="ECO:0000313" key="15">
    <source>
        <dbReference type="Proteomes" id="UP000291562"/>
    </source>
</evidence>
<comment type="subcellular location">
    <subcellularLocation>
        <location evidence="12">Cell inner membrane</location>
        <topology evidence="12">Multi-pass membrane protein</topology>
    </subcellularLocation>
    <subcellularLocation>
        <location evidence="2">Membrane</location>
        <topology evidence="2">Multi-pass membrane protein</topology>
    </subcellularLocation>
</comment>
<comment type="pathway">
    <text evidence="12">Cofactor biosynthesis; ubiquinone biosynthesis.</text>
</comment>
<feature type="transmembrane region" description="Helical" evidence="12">
    <location>
        <begin position="118"/>
        <end position="151"/>
    </location>
</feature>
<protein>
    <recommendedName>
        <fullName evidence="12 13">4-hydroxybenzoate octaprenyltransferase</fullName>
        <ecNumber evidence="12 13">2.5.1.39</ecNumber>
    </recommendedName>
    <alternativeName>
        <fullName evidence="12">4-HB polyprenyltransferase</fullName>
    </alternativeName>
</protein>
<dbReference type="FunFam" id="1.10.357.140:FF:000002">
    <property type="entry name" value="4-hydroxybenzoate octaprenyltransferase"/>
    <property type="match status" value="1"/>
</dbReference>
<dbReference type="PROSITE" id="PS00943">
    <property type="entry name" value="UBIA"/>
    <property type="match status" value="1"/>
</dbReference>
<proteinExistence type="inferred from homology"/>
<dbReference type="Gene3D" id="1.10.357.140">
    <property type="entry name" value="UbiA prenyltransferase"/>
    <property type="match status" value="1"/>
</dbReference>
<dbReference type="KEGG" id="xbc:ELE36_00965"/>
<evidence type="ECO:0000313" key="14">
    <source>
        <dbReference type="EMBL" id="QBB72507.1"/>
    </source>
</evidence>
<dbReference type="GO" id="GO:0006744">
    <property type="term" value="P:ubiquinone biosynthetic process"/>
    <property type="evidence" value="ECO:0007669"/>
    <property type="project" value="UniProtKB-UniRule"/>
</dbReference>
<keyword evidence="5 12" id="KW-0997">Cell inner membrane</keyword>
<evidence type="ECO:0000256" key="4">
    <source>
        <dbReference type="ARBA" id="ARBA00022475"/>
    </source>
</evidence>
<evidence type="ECO:0000256" key="8">
    <source>
        <dbReference type="ARBA" id="ARBA00022692"/>
    </source>
</evidence>
<dbReference type="Gene3D" id="1.20.120.1780">
    <property type="entry name" value="UbiA prenyltransferase"/>
    <property type="match status" value="1"/>
</dbReference>
<dbReference type="FunFam" id="1.20.120.1780:FF:000001">
    <property type="entry name" value="4-hydroxybenzoate octaprenyltransferase"/>
    <property type="match status" value="1"/>
</dbReference>
<accession>A0A411HPW4</accession>
<evidence type="ECO:0000256" key="3">
    <source>
        <dbReference type="ARBA" id="ARBA00005985"/>
    </source>
</evidence>
<keyword evidence="7 12" id="KW-0831">Ubiquinone biosynthesis</keyword>
<dbReference type="InterPro" id="IPR000537">
    <property type="entry name" value="UbiA_prenyltransferase"/>
</dbReference>
<keyword evidence="9 12" id="KW-0460">Magnesium</keyword>
<dbReference type="UniPathway" id="UPA00232"/>
<organism evidence="14 15">
    <name type="scientific">Pseudolysobacter antarcticus</name>
    <dbReference type="NCBI Taxonomy" id="2511995"/>
    <lineage>
        <taxon>Bacteria</taxon>
        <taxon>Pseudomonadati</taxon>
        <taxon>Pseudomonadota</taxon>
        <taxon>Gammaproteobacteria</taxon>
        <taxon>Lysobacterales</taxon>
        <taxon>Rhodanobacteraceae</taxon>
        <taxon>Pseudolysobacter</taxon>
    </lineage>
</organism>
<feature type="transmembrane region" description="Helical" evidence="12">
    <location>
        <begin position="256"/>
        <end position="275"/>
    </location>
</feature>
<dbReference type="GO" id="GO:0008412">
    <property type="term" value="F:4-hydroxybenzoate polyprenyltransferase activity"/>
    <property type="evidence" value="ECO:0007669"/>
    <property type="project" value="UniProtKB-UniRule"/>
</dbReference>
<keyword evidence="11 12" id="KW-0472">Membrane</keyword>
<evidence type="ECO:0000256" key="2">
    <source>
        <dbReference type="ARBA" id="ARBA00004141"/>
    </source>
</evidence>
<evidence type="ECO:0000256" key="13">
    <source>
        <dbReference type="NCBIfam" id="TIGR01474"/>
    </source>
</evidence>
<feature type="transmembrane region" description="Helical" evidence="12">
    <location>
        <begin position="65"/>
        <end position="89"/>
    </location>
</feature>
<keyword evidence="10 12" id="KW-1133">Transmembrane helix</keyword>
<dbReference type="EMBL" id="CP035704">
    <property type="protein sequence ID" value="QBB72507.1"/>
    <property type="molecule type" value="Genomic_DNA"/>
</dbReference>
<reference evidence="14 15" key="1">
    <citation type="submission" date="2019-01" db="EMBL/GenBank/DDBJ databases">
        <title>Pseudolysobacter antarctica gen. nov., sp. nov., isolated from Fildes Peninsula, Antarctica.</title>
        <authorList>
            <person name="Wei Z."/>
            <person name="Peng F."/>
        </authorList>
    </citation>
    <scope>NUCLEOTIDE SEQUENCE [LARGE SCALE GENOMIC DNA]</scope>
    <source>
        <strain evidence="14 15">AQ6-296</strain>
    </source>
</reference>
<dbReference type="Pfam" id="PF01040">
    <property type="entry name" value="UbiA"/>
    <property type="match status" value="1"/>
</dbReference>
<evidence type="ECO:0000256" key="11">
    <source>
        <dbReference type="ARBA" id="ARBA00023136"/>
    </source>
</evidence>
<feature type="transmembrane region" description="Helical" evidence="12">
    <location>
        <begin position="287"/>
        <end position="308"/>
    </location>
</feature>
<gene>
    <name evidence="12" type="primary">ubiA</name>
    <name evidence="14" type="ORF">ELE36_00965</name>
</gene>
<keyword evidence="8 12" id="KW-0812">Transmembrane</keyword>
<dbReference type="InterPro" id="IPR030470">
    <property type="entry name" value="UbiA_prenylTrfase_CS"/>
</dbReference>
<dbReference type="EC" id="2.5.1.39" evidence="12 13"/>
<evidence type="ECO:0000256" key="10">
    <source>
        <dbReference type="ARBA" id="ARBA00022989"/>
    </source>
</evidence>